<accession>A0A6N2JWR1</accession>
<dbReference type="AlphaFoldDB" id="A0A6N2JWR1"/>
<reference evidence="1" key="1">
    <citation type="submission" date="2019-03" db="EMBL/GenBank/DDBJ databases">
        <authorList>
            <person name="Mank J."/>
            <person name="Almeida P."/>
        </authorList>
    </citation>
    <scope>NUCLEOTIDE SEQUENCE</scope>
    <source>
        <strain evidence="1">78183</strain>
    </source>
</reference>
<organism evidence="1">
    <name type="scientific">Salix viminalis</name>
    <name type="common">Common osier</name>
    <name type="synonym">Basket willow</name>
    <dbReference type="NCBI Taxonomy" id="40686"/>
    <lineage>
        <taxon>Eukaryota</taxon>
        <taxon>Viridiplantae</taxon>
        <taxon>Streptophyta</taxon>
        <taxon>Embryophyta</taxon>
        <taxon>Tracheophyta</taxon>
        <taxon>Spermatophyta</taxon>
        <taxon>Magnoliopsida</taxon>
        <taxon>eudicotyledons</taxon>
        <taxon>Gunneridae</taxon>
        <taxon>Pentapetalae</taxon>
        <taxon>rosids</taxon>
        <taxon>fabids</taxon>
        <taxon>Malpighiales</taxon>
        <taxon>Salicaceae</taxon>
        <taxon>Saliceae</taxon>
        <taxon>Salix</taxon>
    </lineage>
</organism>
<gene>
    <name evidence="1" type="ORF">SVIM_LOCUS3066</name>
</gene>
<name>A0A6N2JWR1_SALVM</name>
<evidence type="ECO:0000313" key="1">
    <source>
        <dbReference type="EMBL" id="VFU20120.1"/>
    </source>
</evidence>
<proteinExistence type="predicted"/>
<protein>
    <submittedName>
        <fullName evidence="1">Uncharacterized protein</fullName>
    </submittedName>
</protein>
<sequence>MLDLLFACSAGQIFNQNNFYESTAVILRYLYFSHTHTHAIASCTCANRKRVNTSVYMHIYSRKTMHICRAMSSQNMSMDCFIFNAYLMVGHARDLKYAEAVFQIR</sequence>
<dbReference type="EMBL" id="CAADRP010000001">
    <property type="protein sequence ID" value="VFU20120.1"/>
    <property type="molecule type" value="Genomic_DNA"/>
</dbReference>